<feature type="region of interest" description="Disordered" evidence="4">
    <location>
        <begin position="340"/>
        <end position="360"/>
    </location>
</feature>
<dbReference type="GO" id="GO:0071037">
    <property type="term" value="P:nuclear polyadenylation-dependent snRNA catabolic process"/>
    <property type="evidence" value="ECO:0007669"/>
    <property type="project" value="TreeGrafter"/>
</dbReference>
<evidence type="ECO:0000256" key="2">
    <source>
        <dbReference type="ARBA" id="ARBA00022737"/>
    </source>
</evidence>
<dbReference type="EMBL" id="CAACVG010015145">
    <property type="protein sequence ID" value="VEN64139.1"/>
    <property type="molecule type" value="Genomic_DNA"/>
</dbReference>
<feature type="non-terminal residue" evidence="5">
    <location>
        <position position="416"/>
    </location>
</feature>
<protein>
    <submittedName>
        <fullName evidence="5">Uncharacterized protein</fullName>
    </submittedName>
</protein>
<keyword evidence="6" id="KW-1185">Reference proteome</keyword>
<organism evidence="5 6">
    <name type="scientific">Callosobruchus maculatus</name>
    <name type="common">Southern cowpea weevil</name>
    <name type="synonym">Pulse bruchid</name>
    <dbReference type="NCBI Taxonomy" id="64391"/>
    <lineage>
        <taxon>Eukaryota</taxon>
        <taxon>Metazoa</taxon>
        <taxon>Ecdysozoa</taxon>
        <taxon>Arthropoda</taxon>
        <taxon>Hexapoda</taxon>
        <taxon>Insecta</taxon>
        <taxon>Pterygota</taxon>
        <taxon>Neoptera</taxon>
        <taxon>Endopterygota</taxon>
        <taxon>Coleoptera</taxon>
        <taxon>Polyphaga</taxon>
        <taxon>Cucujiformia</taxon>
        <taxon>Chrysomeloidea</taxon>
        <taxon>Chrysomelidae</taxon>
        <taxon>Bruchinae</taxon>
        <taxon>Bruchini</taxon>
        <taxon>Callosobruchus</taxon>
    </lineage>
</organism>
<dbReference type="GO" id="GO:0071036">
    <property type="term" value="P:nuclear polyadenylation-dependent snoRNA catabolic process"/>
    <property type="evidence" value="ECO:0007669"/>
    <property type="project" value="TreeGrafter"/>
</dbReference>
<keyword evidence="3" id="KW-0539">Nucleus</keyword>
<feature type="region of interest" description="Disordered" evidence="4">
    <location>
        <begin position="1"/>
        <end position="57"/>
    </location>
</feature>
<accession>A0A653DVA0</accession>
<dbReference type="OrthoDB" id="10258692at2759"/>
<evidence type="ECO:0000313" key="6">
    <source>
        <dbReference type="Proteomes" id="UP000410492"/>
    </source>
</evidence>
<dbReference type="GO" id="GO:0071039">
    <property type="term" value="P:nuclear polyadenylation-dependent CUT catabolic process"/>
    <property type="evidence" value="ECO:0007669"/>
    <property type="project" value="TreeGrafter"/>
</dbReference>
<evidence type="ECO:0000256" key="4">
    <source>
        <dbReference type="SAM" id="MobiDB-lite"/>
    </source>
</evidence>
<proteinExistence type="predicted"/>
<evidence type="ECO:0000256" key="3">
    <source>
        <dbReference type="ARBA" id="ARBA00023242"/>
    </source>
</evidence>
<evidence type="ECO:0000313" key="5">
    <source>
        <dbReference type="EMBL" id="VEN64139.1"/>
    </source>
</evidence>
<feature type="compositionally biased region" description="Low complexity" evidence="4">
    <location>
        <begin position="271"/>
        <end position="292"/>
    </location>
</feature>
<dbReference type="AlphaFoldDB" id="A0A653DVA0"/>
<keyword evidence="2" id="KW-0677">Repeat</keyword>
<dbReference type="GO" id="GO:0071038">
    <property type="term" value="P:TRAMP-dependent tRNA surveillance pathway"/>
    <property type="evidence" value="ECO:0007669"/>
    <property type="project" value="TreeGrafter"/>
</dbReference>
<dbReference type="InterPro" id="IPR051644">
    <property type="entry name" value="TRAMP_AT-DNA-binding"/>
</dbReference>
<sequence>MQAQIHRSEPYQLYQAQERKSPAYSMRAQQQQQQQQQAKLPSPKPANPKTGSITLGTPIISQTRQYEGLLRQIPEAKMGSITQGTPIHMPHAMQDKRVYDYFAKRGPMGPQQGQQGQQPQYPGQYRQPAYTVEQQLSSRQIIMNDYITSQQMLAGGGGPRRPDKTQYYPANSPHRTPPPPPQQGQQQRQGVIQRHTRPQYLQPGHEAMSTLVDVAVQQPSLPVPSAPHEGLGKTMADNILEQPHRYQIIQQQHQQLRQQQQRLEEQRRAAFHQQAQHQAQQQQQQQQQAARQARTDSSTLTAASLIDAIITHQINQTTEGGREVISSTREQRAGDLLFQNFHRGEPPPQQSQDVSDRPPSVISVDLDGETVNKSLTVKELTDSVISHDFSTRQSNYYNLHENMNEQWKRRLQVRQK</sequence>
<feature type="region of interest" description="Disordered" evidence="4">
    <location>
        <begin position="250"/>
        <end position="296"/>
    </location>
</feature>
<dbReference type="GO" id="GO:0071035">
    <property type="term" value="P:nuclear polyadenylation-dependent rRNA catabolic process"/>
    <property type="evidence" value="ECO:0007669"/>
    <property type="project" value="TreeGrafter"/>
</dbReference>
<feature type="region of interest" description="Disordered" evidence="4">
    <location>
        <begin position="104"/>
        <end position="124"/>
    </location>
</feature>
<dbReference type="GO" id="GO:0071031">
    <property type="term" value="P:nuclear mRNA surveillance of mRNA 3'-end processing"/>
    <property type="evidence" value="ECO:0007669"/>
    <property type="project" value="TreeGrafter"/>
</dbReference>
<comment type="subcellular location">
    <subcellularLocation>
        <location evidence="1">Nucleus</location>
    </subcellularLocation>
</comment>
<dbReference type="GO" id="GO:0031499">
    <property type="term" value="C:TRAMP complex"/>
    <property type="evidence" value="ECO:0007669"/>
    <property type="project" value="TreeGrafter"/>
</dbReference>
<feature type="compositionally biased region" description="Low complexity" evidence="4">
    <location>
        <begin position="105"/>
        <end position="124"/>
    </location>
</feature>
<dbReference type="Proteomes" id="UP000410492">
    <property type="component" value="Unassembled WGS sequence"/>
</dbReference>
<dbReference type="GO" id="GO:0003723">
    <property type="term" value="F:RNA binding"/>
    <property type="evidence" value="ECO:0007669"/>
    <property type="project" value="TreeGrafter"/>
</dbReference>
<dbReference type="PANTHER" id="PTHR46543">
    <property type="entry name" value="ZINC FINGER CCHC DOMAIN-CONTAINING PROTEIN 7"/>
    <property type="match status" value="1"/>
</dbReference>
<name>A0A653DVA0_CALMS</name>
<feature type="compositionally biased region" description="Low complexity" evidence="4">
    <location>
        <begin position="250"/>
        <end position="261"/>
    </location>
</feature>
<dbReference type="PANTHER" id="PTHR46543:SF2">
    <property type="entry name" value="AGAP013096-PA"/>
    <property type="match status" value="1"/>
</dbReference>
<reference evidence="5 6" key="1">
    <citation type="submission" date="2019-01" db="EMBL/GenBank/DDBJ databases">
        <authorList>
            <person name="Sayadi A."/>
        </authorList>
    </citation>
    <scope>NUCLEOTIDE SEQUENCE [LARGE SCALE GENOMIC DNA]</scope>
</reference>
<feature type="region of interest" description="Disordered" evidence="4">
    <location>
        <begin position="152"/>
        <end position="193"/>
    </location>
</feature>
<evidence type="ECO:0000256" key="1">
    <source>
        <dbReference type="ARBA" id="ARBA00004123"/>
    </source>
</evidence>
<gene>
    <name evidence="5" type="ORF">CALMAC_LOCUS20768</name>
</gene>